<keyword evidence="3" id="KW-1185">Reference proteome</keyword>
<dbReference type="EMBL" id="BSNI01000002">
    <property type="protein sequence ID" value="GLQ16907.1"/>
    <property type="molecule type" value="Genomic_DNA"/>
</dbReference>
<keyword evidence="1" id="KW-0812">Transmembrane</keyword>
<reference evidence="2" key="2">
    <citation type="submission" date="2023-01" db="EMBL/GenBank/DDBJ databases">
        <title>Draft genome sequence of Maritalea porphyrae strain NBRC 107169.</title>
        <authorList>
            <person name="Sun Q."/>
            <person name="Mori K."/>
        </authorList>
    </citation>
    <scope>NUCLEOTIDE SEQUENCE</scope>
    <source>
        <strain evidence="2">NBRC 107169</strain>
    </source>
</reference>
<protein>
    <recommendedName>
        <fullName evidence="4">DUF3592 domain-containing protein</fullName>
    </recommendedName>
</protein>
<evidence type="ECO:0000256" key="1">
    <source>
        <dbReference type="SAM" id="Phobius"/>
    </source>
</evidence>
<keyword evidence="1" id="KW-1133">Transmembrane helix</keyword>
<evidence type="ECO:0008006" key="4">
    <source>
        <dbReference type="Google" id="ProtNLM"/>
    </source>
</evidence>
<dbReference type="RefSeq" id="WP_284362699.1">
    <property type="nucleotide sequence ID" value="NZ_BSNI01000002.1"/>
</dbReference>
<feature type="transmembrane region" description="Helical" evidence="1">
    <location>
        <begin position="20"/>
        <end position="38"/>
    </location>
</feature>
<proteinExistence type="predicted"/>
<comment type="caution">
    <text evidence="2">The sequence shown here is derived from an EMBL/GenBank/DDBJ whole genome shotgun (WGS) entry which is preliminary data.</text>
</comment>
<feature type="transmembrane region" description="Helical" evidence="1">
    <location>
        <begin position="135"/>
        <end position="153"/>
    </location>
</feature>
<accession>A0ABQ5UQH6</accession>
<reference evidence="2" key="1">
    <citation type="journal article" date="2014" name="Int. J. Syst. Evol. Microbiol.">
        <title>Complete genome of a new Firmicutes species belonging to the dominant human colonic microbiota ('Ruminococcus bicirculans') reveals two chromosomes and a selective capacity to utilize plant glucans.</title>
        <authorList>
            <consortium name="NISC Comparative Sequencing Program"/>
            <person name="Wegmann U."/>
            <person name="Louis P."/>
            <person name="Goesmann A."/>
            <person name="Henrissat B."/>
            <person name="Duncan S.H."/>
            <person name="Flint H.J."/>
        </authorList>
    </citation>
    <scope>NUCLEOTIDE SEQUENCE</scope>
    <source>
        <strain evidence="2">NBRC 107169</strain>
    </source>
</reference>
<evidence type="ECO:0000313" key="2">
    <source>
        <dbReference type="EMBL" id="GLQ16907.1"/>
    </source>
</evidence>
<gene>
    <name evidence="2" type="ORF">GCM10007879_11560</name>
</gene>
<dbReference type="Proteomes" id="UP001161405">
    <property type="component" value="Unassembled WGS sequence"/>
</dbReference>
<sequence>MMAHSNADGWVQRFGGERGLGFILPLLFAAMLAALAIYQNQRFVQLELAGETGIATIQSKWSGPSYEGSRNGSTQYRMQVSFTVGEIMRRGEVSVSHRFYYAHNEGEQVAIRYLPDTPQIREIDPSRQAKFVKEWLLIIGLLVAISIYNLLFLKPATKAKKEENYDDIWR</sequence>
<evidence type="ECO:0000313" key="3">
    <source>
        <dbReference type="Proteomes" id="UP001161405"/>
    </source>
</evidence>
<name>A0ABQ5UQH6_9HYPH</name>
<keyword evidence="1" id="KW-0472">Membrane</keyword>
<organism evidence="2 3">
    <name type="scientific">Maritalea porphyrae</name>
    <dbReference type="NCBI Taxonomy" id="880732"/>
    <lineage>
        <taxon>Bacteria</taxon>
        <taxon>Pseudomonadati</taxon>
        <taxon>Pseudomonadota</taxon>
        <taxon>Alphaproteobacteria</taxon>
        <taxon>Hyphomicrobiales</taxon>
        <taxon>Devosiaceae</taxon>
        <taxon>Maritalea</taxon>
    </lineage>
</organism>